<accession>A0A2T3A5L1</accession>
<sequence>MVYMFKAPSQYTCQPAVTSGCYCVARHLGGAPCFEHKPPLHFYRETFINDSPDFVHSSTLLVFFGGGFPCFVSPHDAHLRSFLRKRTPRNRHSQSTLYTHVSHTEEGGGNNRILYMRVHGQDGGLLSLRRDYHDVVRRRHRRNGQTTWIE</sequence>
<name>A0A2T3A5L1_9PEZI</name>
<dbReference type="AlphaFoldDB" id="A0A2T3A5L1"/>
<proteinExistence type="predicted"/>
<dbReference type="PROSITE" id="PS51257">
    <property type="entry name" value="PROKAR_LIPOPROTEIN"/>
    <property type="match status" value="1"/>
</dbReference>
<evidence type="ECO:0000313" key="2">
    <source>
        <dbReference type="Proteomes" id="UP000241462"/>
    </source>
</evidence>
<dbReference type="InParanoid" id="A0A2T3A5L1"/>
<dbReference type="Proteomes" id="UP000241462">
    <property type="component" value="Unassembled WGS sequence"/>
</dbReference>
<reference evidence="1 2" key="1">
    <citation type="journal article" date="2018" name="Mycol. Prog.">
        <title>Coniella lustricola, a new species from submerged detritus.</title>
        <authorList>
            <person name="Raudabaugh D.B."/>
            <person name="Iturriaga T."/>
            <person name="Carver A."/>
            <person name="Mondo S."/>
            <person name="Pangilinan J."/>
            <person name="Lipzen A."/>
            <person name="He G."/>
            <person name="Amirebrahimi M."/>
            <person name="Grigoriev I.V."/>
            <person name="Miller A.N."/>
        </authorList>
    </citation>
    <scope>NUCLEOTIDE SEQUENCE [LARGE SCALE GENOMIC DNA]</scope>
    <source>
        <strain evidence="1 2">B22-T-1</strain>
    </source>
</reference>
<evidence type="ECO:0000313" key="1">
    <source>
        <dbReference type="EMBL" id="PSR83262.1"/>
    </source>
</evidence>
<protein>
    <submittedName>
        <fullName evidence="1">Uncharacterized protein</fullName>
    </submittedName>
</protein>
<dbReference type="EMBL" id="KZ678463">
    <property type="protein sequence ID" value="PSR83262.1"/>
    <property type="molecule type" value="Genomic_DNA"/>
</dbReference>
<keyword evidence="2" id="KW-1185">Reference proteome</keyword>
<gene>
    <name evidence="1" type="ORF">BD289DRAFT_289127</name>
</gene>
<organism evidence="1 2">
    <name type="scientific">Coniella lustricola</name>
    <dbReference type="NCBI Taxonomy" id="2025994"/>
    <lineage>
        <taxon>Eukaryota</taxon>
        <taxon>Fungi</taxon>
        <taxon>Dikarya</taxon>
        <taxon>Ascomycota</taxon>
        <taxon>Pezizomycotina</taxon>
        <taxon>Sordariomycetes</taxon>
        <taxon>Sordariomycetidae</taxon>
        <taxon>Diaporthales</taxon>
        <taxon>Schizoparmaceae</taxon>
        <taxon>Coniella</taxon>
    </lineage>
</organism>